<reference evidence="4" key="2">
    <citation type="journal article" date="2023" name="Int. J. Mol. Sci.">
        <title>De Novo Assembly and Annotation of 11 Diverse Shrub Willow (Salix) Genomes Reveals Novel Gene Organization in Sex-Linked Regions.</title>
        <authorList>
            <person name="Hyden B."/>
            <person name="Feng K."/>
            <person name="Yates T.B."/>
            <person name="Jawdy S."/>
            <person name="Cereghino C."/>
            <person name="Smart L.B."/>
            <person name="Muchero W."/>
        </authorList>
    </citation>
    <scope>NUCLEOTIDE SEQUENCE</scope>
    <source>
        <tissue evidence="4">Shoot tip</tissue>
    </source>
</reference>
<dbReference type="OrthoDB" id="4062651at2759"/>
<evidence type="ECO:0000256" key="1">
    <source>
        <dbReference type="ARBA" id="ARBA00007606"/>
    </source>
</evidence>
<dbReference type="InterPro" id="IPR013320">
    <property type="entry name" value="ConA-like_dom_sf"/>
</dbReference>
<keyword evidence="2" id="KW-0430">Lectin</keyword>
<dbReference type="InterPro" id="IPR001220">
    <property type="entry name" value="Legume_lectin_dom"/>
</dbReference>
<dbReference type="AlphaFoldDB" id="A0A9Q0Q202"/>
<evidence type="ECO:0000313" key="5">
    <source>
        <dbReference type="Proteomes" id="UP001151532"/>
    </source>
</evidence>
<evidence type="ECO:0000259" key="3">
    <source>
        <dbReference type="Pfam" id="PF00139"/>
    </source>
</evidence>
<proteinExistence type="inferred from homology"/>
<dbReference type="Proteomes" id="UP001151532">
    <property type="component" value="Chromosome 6"/>
</dbReference>
<dbReference type="Gene3D" id="2.60.120.200">
    <property type="match status" value="1"/>
</dbReference>
<organism evidence="4 5">
    <name type="scientific">Salix purpurea</name>
    <name type="common">Purple osier willow</name>
    <dbReference type="NCBI Taxonomy" id="77065"/>
    <lineage>
        <taxon>Eukaryota</taxon>
        <taxon>Viridiplantae</taxon>
        <taxon>Streptophyta</taxon>
        <taxon>Embryophyta</taxon>
        <taxon>Tracheophyta</taxon>
        <taxon>Spermatophyta</taxon>
        <taxon>Magnoliopsida</taxon>
        <taxon>eudicotyledons</taxon>
        <taxon>Gunneridae</taxon>
        <taxon>Pentapetalae</taxon>
        <taxon>rosids</taxon>
        <taxon>fabids</taxon>
        <taxon>Malpighiales</taxon>
        <taxon>Salicaceae</taxon>
        <taxon>Saliceae</taxon>
        <taxon>Salix</taxon>
    </lineage>
</organism>
<comment type="similarity">
    <text evidence="1">Belongs to the leguminous lectin family.</text>
</comment>
<dbReference type="Pfam" id="PF00139">
    <property type="entry name" value="Lectin_legB"/>
    <property type="match status" value="1"/>
</dbReference>
<reference evidence="4" key="1">
    <citation type="submission" date="2022-11" db="EMBL/GenBank/DDBJ databases">
        <authorList>
            <person name="Hyden B.L."/>
            <person name="Feng K."/>
            <person name="Yates T."/>
            <person name="Jawdy S."/>
            <person name="Smart L.B."/>
            <person name="Muchero W."/>
        </authorList>
    </citation>
    <scope>NUCLEOTIDE SEQUENCE</scope>
    <source>
        <tissue evidence="4">Shoot tip</tissue>
    </source>
</reference>
<accession>A0A9Q0Q202</accession>
<dbReference type="EMBL" id="JAPFFK010000017">
    <property type="protein sequence ID" value="KAJ6698563.1"/>
    <property type="molecule type" value="Genomic_DNA"/>
</dbReference>
<dbReference type="PANTHER" id="PTHR32401:SF53">
    <property type="entry name" value="LEGUME LECTIN DOMAIN-CONTAINING PROTEIN"/>
    <property type="match status" value="1"/>
</dbReference>
<keyword evidence="5" id="KW-1185">Reference proteome</keyword>
<dbReference type="GO" id="GO:0030246">
    <property type="term" value="F:carbohydrate binding"/>
    <property type="evidence" value="ECO:0007669"/>
    <property type="project" value="UniProtKB-KW"/>
</dbReference>
<name>A0A9Q0Q202_SALPP</name>
<feature type="domain" description="Legume lectin" evidence="3">
    <location>
        <begin position="39"/>
        <end position="117"/>
    </location>
</feature>
<sequence>MLMELAWKTGLEGPCTDCHSDCGEKKGRTQISIRPSCSMSKNMTASSGEGLAFILTADPAVPEGSDGQWLGIVNSRLNGTPEAQIVAVEFDTRKSFPEDLDDNHIGLDVNSVYSRRSVCVK</sequence>
<gene>
    <name evidence="4" type="ORF">OIU79_011964</name>
</gene>
<dbReference type="PROSITE" id="PS00307">
    <property type="entry name" value="LECTIN_LEGUME_BETA"/>
    <property type="match status" value="1"/>
</dbReference>
<comment type="caution">
    <text evidence="4">The sequence shown here is derived from an EMBL/GenBank/DDBJ whole genome shotgun (WGS) entry which is preliminary data.</text>
</comment>
<evidence type="ECO:0000256" key="2">
    <source>
        <dbReference type="ARBA" id="ARBA00022734"/>
    </source>
</evidence>
<dbReference type="InterPro" id="IPR050258">
    <property type="entry name" value="Leguminous_Lectin"/>
</dbReference>
<evidence type="ECO:0000313" key="4">
    <source>
        <dbReference type="EMBL" id="KAJ6698563.1"/>
    </source>
</evidence>
<dbReference type="SUPFAM" id="SSF49899">
    <property type="entry name" value="Concanavalin A-like lectins/glucanases"/>
    <property type="match status" value="1"/>
</dbReference>
<protein>
    <recommendedName>
        <fullName evidence="3">Legume lectin domain-containing protein</fullName>
    </recommendedName>
</protein>
<dbReference type="InterPro" id="IPR019825">
    <property type="entry name" value="Lectin_legB_Mn/Ca_BS"/>
</dbReference>
<dbReference type="PANTHER" id="PTHR32401">
    <property type="entry name" value="CONCANAVALIN A-LIKE LECTIN FAMILY PROTEIN"/>
    <property type="match status" value="1"/>
</dbReference>